<accession>A0A9W9YKS3</accession>
<feature type="non-terminal residue" evidence="1">
    <location>
        <position position="53"/>
    </location>
</feature>
<name>A0A9W9YKS3_9CNID</name>
<keyword evidence="2" id="KW-1185">Reference proteome</keyword>
<sequence length="53" mass="5965">EAPRLLIPDGHPTLMNGLFNHINLGTVFLQVLSMKIIEKSLKIHLNSSLQMLQ</sequence>
<gene>
    <name evidence="1" type="ORF">OS493_038537</name>
</gene>
<comment type="caution">
    <text evidence="1">The sequence shown here is derived from an EMBL/GenBank/DDBJ whole genome shotgun (WGS) entry which is preliminary data.</text>
</comment>
<organism evidence="1 2">
    <name type="scientific">Desmophyllum pertusum</name>
    <dbReference type="NCBI Taxonomy" id="174260"/>
    <lineage>
        <taxon>Eukaryota</taxon>
        <taxon>Metazoa</taxon>
        <taxon>Cnidaria</taxon>
        <taxon>Anthozoa</taxon>
        <taxon>Hexacorallia</taxon>
        <taxon>Scleractinia</taxon>
        <taxon>Caryophylliina</taxon>
        <taxon>Caryophylliidae</taxon>
        <taxon>Desmophyllum</taxon>
    </lineage>
</organism>
<dbReference type="AlphaFoldDB" id="A0A9W9YKS3"/>
<dbReference type="EMBL" id="MU827404">
    <property type="protein sequence ID" value="KAJ7349567.1"/>
    <property type="molecule type" value="Genomic_DNA"/>
</dbReference>
<protein>
    <submittedName>
        <fullName evidence="1">Uncharacterized protein</fullName>
    </submittedName>
</protein>
<proteinExistence type="predicted"/>
<reference evidence="1" key="1">
    <citation type="submission" date="2023-01" db="EMBL/GenBank/DDBJ databases">
        <title>Genome assembly of the deep-sea coral Lophelia pertusa.</title>
        <authorList>
            <person name="Herrera S."/>
            <person name="Cordes E."/>
        </authorList>
    </citation>
    <scope>NUCLEOTIDE SEQUENCE</scope>
    <source>
        <strain evidence="1">USNM1676648</strain>
        <tissue evidence="1">Polyp</tissue>
    </source>
</reference>
<dbReference type="Proteomes" id="UP001163046">
    <property type="component" value="Unassembled WGS sequence"/>
</dbReference>
<evidence type="ECO:0000313" key="2">
    <source>
        <dbReference type="Proteomes" id="UP001163046"/>
    </source>
</evidence>
<feature type="non-terminal residue" evidence="1">
    <location>
        <position position="1"/>
    </location>
</feature>
<evidence type="ECO:0000313" key="1">
    <source>
        <dbReference type="EMBL" id="KAJ7349567.1"/>
    </source>
</evidence>